<comment type="function">
    <text evidence="4">Forms part of the ribosomal stalk which helps the ribosome interact with GTP-bound translation factors. Is thus essential for accurate translation.</text>
</comment>
<dbReference type="InterPro" id="IPR036235">
    <property type="entry name" value="Ribosomal_bL12_oligo_N_sf"/>
</dbReference>
<name>A0A1H9CK04_9SPIR</name>
<dbReference type="HAMAP" id="MF_00368">
    <property type="entry name" value="Ribosomal_bL12"/>
    <property type="match status" value="1"/>
</dbReference>
<accession>A0A1H9CK04</accession>
<sequence length="126" mass="12743">MAALTNDQILDAIASMSVLEVSELVKAMEEKFGVTAAVAVAAGPAAGAAAGGAEEQTEFTVTLESFDAAKKIPVIKAVREITGLGLGEAKALVEGAPKALKEGVSKADADEMIKKIEEAGGKASKK</sequence>
<evidence type="ECO:0000259" key="6">
    <source>
        <dbReference type="Pfam" id="PF16320"/>
    </source>
</evidence>
<dbReference type="SUPFAM" id="SSF54736">
    <property type="entry name" value="ClpS-like"/>
    <property type="match status" value="1"/>
</dbReference>
<dbReference type="CDD" id="cd00387">
    <property type="entry name" value="Ribosomal_L7_L12"/>
    <property type="match status" value="1"/>
</dbReference>
<dbReference type="STRING" id="163.SAMN04487775_10627"/>
<evidence type="ECO:0000256" key="2">
    <source>
        <dbReference type="ARBA" id="ARBA00022980"/>
    </source>
</evidence>
<dbReference type="NCBIfam" id="TIGR00855">
    <property type="entry name" value="L12"/>
    <property type="match status" value="1"/>
</dbReference>
<evidence type="ECO:0000256" key="3">
    <source>
        <dbReference type="ARBA" id="ARBA00023274"/>
    </source>
</evidence>
<dbReference type="AlphaFoldDB" id="A0A1H9CK04"/>
<evidence type="ECO:0000313" key="7">
    <source>
        <dbReference type="EMBL" id="SEQ01556.1"/>
    </source>
</evidence>
<dbReference type="PANTHER" id="PTHR45987:SF4">
    <property type="entry name" value="LARGE RIBOSOMAL SUBUNIT PROTEIN BL12M"/>
    <property type="match status" value="1"/>
</dbReference>
<feature type="domain" description="Large ribosomal subunit protein bL12 oligomerization" evidence="6">
    <location>
        <begin position="5"/>
        <end position="51"/>
    </location>
</feature>
<dbReference type="GO" id="GO:0003729">
    <property type="term" value="F:mRNA binding"/>
    <property type="evidence" value="ECO:0007669"/>
    <property type="project" value="TreeGrafter"/>
</dbReference>
<dbReference type="Pfam" id="PF16320">
    <property type="entry name" value="Ribosomal_L12_N"/>
    <property type="match status" value="1"/>
</dbReference>
<keyword evidence="2 4" id="KW-0689">Ribosomal protein</keyword>
<dbReference type="InterPro" id="IPR008932">
    <property type="entry name" value="Ribosomal_bL12_oligo"/>
</dbReference>
<evidence type="ECO:0000256" key="1">
    <source>
        <dbReference type="ARBA" id="ARBA00007197"/>
    </source>
</evidence>
<dbReference type="SUPFAM" id="SSF48300">
    <property type="entry name" value="Ribosomal protein L7/12, oligomerisation (N-terminal) domain"/>
    <property type="match status" value="1"/>
</dbReference>
<keyword evidence="3 4" id="KW-0687">Ribonucleoprotein</keyword>
<dbReference type="EMBL" id="FOFU01000002">
    <property type="protein sequence ID" value="SEQ01556.1"/>
    <property type="molecule type" value="Genomic_DNA"/>
</dbReference>
<protein>
    <recommendedName>
        <fullName evidence="4">Large ribosomal subunit protein bL12</fullName>
    </recommendedName>
</protein>
<dbReference type="InterPro" id="IPR013823">
    <property type="entry name" value="Ribosomal_bL12_C"/>
</dbReference>
<dbReference type="InterPro" id="IPR014719">
    <property type="entry name" value="Ribosomal_bL12_C/ClpS-like"/>
</dbReference>
<evidence type="ECO:0000256" key="4">
    <source>
        <dbReference type="HAMAP-Rule" id="MF_00368"/>
    </source>
</evidence>
<evidence type="ECO:0000259" key="5">
    <source>
        <dbReference type="Pfam" id="PF00542"/>
    </source>
</evidence>
<dbReference type="GO" id="GO:0006412">
    <property type="term" value="P:translation"/>
    <property type="evidence" value="ECO:0007669"/>
    <property type="project" value="UniProtKB-UniRule"/>
</dbReference>
<gene>
    <name evidence="4" type="primary">rplL</name>
    <name evidence="7" type="ORF">SAMN04487977_102208</name>
</gene>
<comment type="similarity">
    <text evidence="1 4">Belongs to the bacterial ribosomal protein bL12 family.</text>
</comment>
<organism evidence="7 8">
    <name type="scientific">Treponema bryantii</name>
    <dbReference type="NCBI Taxonomy" id="163"/>
    <lineage>
        <taxon>Bacteria</taxon>
        <taxon>Pseudomonadati</taxon>
        <taxon>Spirochaetota</taxon>
        <taxon>Spirochaetia</taxon>
        <taxon>Spirochaetales</taxon>
        <taxon>Treponemataceae</taxon>
        <taxon>Treponema</taxon>
    </lineage>
</organism>
<reference evidence="7 8" key="1">
    <citation type="submission" date="2016-10" db="EMBL/GenBank/DDBJ databases">
        <authorList>
            <person name="de Groot N.N."/>
        </authorList>
    </citation>
    <scope>NUCLEOTIDE SEQUENCE [LARGE SCALE GENOMIC DNA]</scope>
    <source>
        <strain evidence="7 8">B25</strain>
    </source>
</reference>
<dbReference type="Pfam" id="PF00542">
    <property type="entry name" value="Ribosomal_L12"/>
    <property type="match status" value="1"/>
</dbReference>
<dbReference type="PANTHER" id="PTHR45987">
    <property type="entry name" value="39S RIBOSOMAL PROTEIN L12"/>
    <property type="match status" value="1"/>
</dbReference>
<proteinExistence type="inferred from homology"/>
<dbReference type="Gene3D" id="3.30.1390.10">
    <property type="match status" value="1"/>
</dbReference>
<dbReference type="InterPro" id="IPR000206">
    <property type="entry name" value="Ribosomal_bL12"/>
</dbReference>
<dbReference type="Proteomes" id="UP000182360">
    <property type="component" value="Unassembled WGS sequence"/>
</dbReference>
<keyword evidence="8" id="KW-1185">Reference proteome</keyword>
<comment type="subunit">
    <text evidence="4">Homodimer. Part of the ribosomal stalk of the 50S ribosomal subunit. Forms a multimeric L10(L12)X complex, where L10 forms an elongated spine to which 2 to 4 L12 dimers bind in a sequential fashion. Binds GTP-bound translation factors.</text>
</comment>
<dbReference type="Gene3D" id="1.20.5.710">
    <property type="entry name" value="Single helix bin"/>
    <property type="match status" value="1"/>
</dbReference>
<dbReference type="GO" id="GO:0022625">
    <property type="term" value="C:cytosolic large ribosomal subunit"/>
    <property type="evidence" value="ECO:0007669"/>
    <property type="project" value="TreeGrafter"/>
</dbReference>
<evidence type="ECO:0000313" key="8">
    <source>
        <dbReference type="Proteomes" id="UP000182360"/>
    </source>
</evidence>
<dbReference type="eggNOG" id="COG0222">
    <property type="taxonomic scope" value="Bacteria"/>
</dbReference>
<dbReference type="RefSeq" id="WP_074641260.1">
    <property type="nucleotide sequence ID" value="NZ_AP025286.1"/>
</dbReference>
<dbReference type="FunFam" id="3.30.1390.10:FF:000001">
    <property type="entry name" value="50S ribosomal protein L7/L12"/>
    <property type="match status" value="1"/>
</dbReference>
<feature type="domain" description="Large ribosomal subunit protein bL12 C-terminal" evidence="5">
    <location>
        <begin position="59"/>
        <end position="123"/>
    </location>
</feature>
<dbReference type="OrthoDB" id="9811748at2"/>
<dbReference type="GO" id="GO:0003735">
    <property type="term" value="F:structural constituent of ribosome"/>
    <property type="evidence" value="ECO:0007669"/>
    <property type="project" value="InterPro"/>
</dbReference>